<dbReference type="Gene3D" id="2.60.450.10">
    <property type="entry name" value="Lipopolysaccharide (LPS) transport protein A like domain"/>
    <property type="match status" value="1"/>
</dbReference>
<gene>
    <name evidence="2" type="ORF">J0H12_00225</name>
</gene>
<evidence type="ECO:0000313" key="2">
    <source>
        <dbReference type="EMBL" id="MBN9412339.1"/>
    </source>
</evidence>
<dbReference type="InterPro" id="IPR005653">
    <property type="entry name" value="OstA-like_N"/>
</dbReference>
<evidence type="ECO:0000313" key="3">
    <source>
        <dbReference type="Proteomes" id="UP000664414"/>
    </source>
</evidence>
<sequence length="206" mass="23515">MISNFAYAKIKEQPIEKAEVPIEINSDNGIICERDKNMCTAYGNVEVIHKAYKLKCDKLVTYFRSTAHSKNELYKIEASGHAIMSSPDKIIEAELLKAHIKKDATRKYNLDEIEAFNNVIIVTQKEIAKAKYGHYQPEKDVVILKEDVQITNEEGQMHGAYAEVDLDKGISKMLRKSPIQEQDKKVKTAPNRVKVLILPKTQRTIR</sequence>
<dbReference type="Pfam" id="PF03968">
    <property type="entry name" value="LptD_N"/>
    <property type="match status" value="1"/>
</dbReference>
<accession>A0A8J7PV54</accession>
<name>A0A8J7PV54_9PROT</name>
<comment type="caution">
    <text evidence="2">The sequence shown here is derived from an EMBL/GenBank/DDBJ whole genome shotgun (WGS) entry which is preliminary data.</text>
</comment>
<feature type="domain" description="Organic solvent tolerance-like N-terminal" evidence="1">
    <location>
        <begin position="23"/>
        <end position="169"/>
    </location>
</feature>
<dbReference type="AlphaFoldDB" id="A0A8J7PV54"/>
<dbReference type="EMBL" id="JAFKGL010000010">
    <property type="protein sequence ID" value="MBN9412339.1"/>
    <property type="molecule type" value="Genomic_DNA"/>
</dbReference>
<proteinExistence type="predicted"/>
<organism evidence="2 3">
    <name type="scientific">Candidatus Paracaedimonas acanthamoebae</name>
    <dbReference type="NCBI Taxonomy" id="244581"/>
    <lineage>
        <taxon>Bacteria</taxon>
        <taxon>Pseudomonadati</taxon>
        <taxon>Pseudomonadota</taxon>
        <taxon>Alphaproteobacteria</taxon>
        <taxon>Holosporales</taxon>
        <taxon>Caedimonadaceae</taxon>
        <taxon>Candidatus Paracaedimonas</taxon>
    </lineage>
</organism>
<evidence type="ECO:0000259" key="1">
    <source>
        <dbReference type="Pfam" id="PF03968"/>
    </source>
</evidence>
<dbReference type="Proteomes" id="UP000664414">
    <property type="component" value="Unassembled WGS sequence"/>
</dbReference>
<protein>
    <recommendedName>
        <fullName evidence="1">Organic solvent tolerance-like N-terminal domain-containing protein</fullName>
    </recommendedName>
</protein>
<reference evidence="2" key="1">
    <citation type="submission" date="2021-02" db="EMBL/GenBank/DDBJ databases">
        <title>Thiocyanate and organic carbon inputs drive convergent selection for specific autotrophic Afipia and Thiobacillus strains within complex microbiomes.</title>
        <authorList>
            <person name="Huddy R.J."/>
            <person name="Sachdeva R."/>
            <person name="Kadzinga F."/>
            <person name="Kantor R.S."/>
            <person name="Harrison S.T.L."/>
            <person name="Banfield J.F."/>
        </authorList>
    </citation>
    <scope>NUCLEOTIDE SEQUENCE</scope>
    <source>
        <strain evidence="2">SCN18_10_11_15_R4_P_38_20</strain>
    </source>
</reference>